<protein>
    <submittedName>
        <fullName evidence="6">Uncharacterized protein</fullName>
    </submittedName>
</protein>
<dbReference type="InParanoid" id="A0A1Y2GDG9"/>
<evidence type="ECO:0000256" key="5">
    <source>
        <dbReference type="ARBA" id="ARBA00023136"/>
    </source>
</evidence>
<dbReference type="Gene3D" id="6.10.110.10">
    <property type="match status" value="1"/>
</dbReference>
<comment type="similarity">
    <text evidence="2">Belongs to the IFI6/IFI27 family.</text>
</comment>
<dbReference type="InterPro" id="IPR038213">
    <property type="entry name" value="IFI6/IFI27-like_sf"/>
</dbReference>
<accession>A0A1Y2GDG9</accession>
<dbReference type="Proteomes" id="UP000193648">
    <property type="component" value="Unassembled WGS sequence"/>
</dbReference>
<keyword evidence="5" id="KW-0472">Membrane</keyword>
<comment type="caution">
    <text evidence="6">The sequence shown here is derived from an EMBL/GenBank/DDBJ whole genome shotgun (WGS) entry which is preliminary data.</text>
</comment>
<evidence type="ECO:0000313" key="6">
    <source>
        <dbReference type="EMBL" id="ORZ04806.1"/>
    </source>
</evidence>
<dbReference type="InterPro" id="IPR009311">
    <property type="entry name" value="IFI6/IFI27-like"/>
</dbReference>
<name>A0A1Y2GDG9_9FUNG</name>
<comment type="subcellular location">
    <subcellularLocation>
        <location evidence="1">Membrane</location>
        <topology evidence="1">Multi-pass membrane protein</topology>
    </subcellularLocation>
</comment>
<dbReference type="RefSeq" id="XP_021876743.1">
    <property type="nucleotide sequence ID" value="XM_022029166.1"/>
</dbReference>
<evidence type="ECO:0000256" key="2">
    <source>
        <dbReference type="ARBA" id="ARBA00007262"/>
    </source>
</evidence>
<evidence type="ECO:0000256" key="1">
    <source>
        <dbReference type="ARBA" id="ARBA00004141"/>
    </source>
</evidence>
<evidence type="ECO:0000313" key="7">
    <source>
        <dbReference type="Proteomes" id="UP000193648"/>
    </source>
</evidence>
<dbReference type="PANTHER" id="PTHR16932">
    <property type="entry name" value="INTERFERON ALPHA-INDUCIBLE PROTEIN 27"/>
    <property type="match status" value="1"/>
</dbReference>
<keyword evidence="7" id="KW-1185">Reference proteome</keyword>
<dbReference type="Pfam" id="PF06140">
    <property type="entry name" value="Ifi-6-16"/>
    <property type="match status" value="1"/>
</dbReference>
<keyword evidence="4" id="KW-1133">Transmembrane helix</keyword>
<dbReference type="GO" id="GO:0016020">
    <property type="term" value="C:membrane"/>
    <property type="evidence" value="ECO:0007669"/>
    <property type="project" value="UniProtKB-SubCell"/>
</dbReference>
<dbReference type="GeneID" id="33571009"/>
<sequence>MIGKKAAIIATAATLGAVAGPPLAVAIITGIGFGAGGIASGTLAAEIMASYGGFVTAGSTCAILQSIGAAGLGAAQAIASALAIGSVAAGVAAVGATGGADEDGQEPGEEETKDE</sequence>
<evidence type="ECO:0000256" key="4">
    <source>
        <dbReference type="ARBA" id="ARBA00022989"/>
    </source>
</evidence>
<keyword evidence="3" id="KW-0812">Transmembrane</keyword>
<proteinExistence type="inferred from homology"/>
<dbReference type="AlphaFoldDB" id="A0A1Y2GDG9"/>
<reference evidence="6 7" key="1">
    <citation type="submission" date="2016-07" db="EMBL/GenBank/DDBJ databases">
        <title>Pervasive Adenine N6-methylation of Active Genes in Fungi.</title>
        <authorList>
            <consortium name="DOE Joint Genome Institute"/>
            <person name="Mondo S.J."/>
            <person name="Dannebaum R.O."/>
            <person name="Kuo R.C."/>
            <person name="Labutti K."/>
            <person name="Haridas S."/>
            <person name="Kuo A."/>
            <person name="Salamov A."/>
            <person name="Ahrendt S.R."/>
            <person name="Lipzen A."/>
            <person name="Sullivan W."/>
            <person name="Andreopoulos W.B."/>
            <person name="Clum A."/>
            <person name="Lindquist E."/>
            <person name="Daum C."/>
            <person name="Ramamoorthy G.K."/>
            <person name="Gryganskyi A."/>
            <person name="Culley D."/>
            <person name="Magnuson J.K."/>
            <person name="James T.Y."/>
            <person name="O'Malley M.A."/>
            <person name="Stajich J.E."/>
            <person name="Spatafora J.W."/>
            <person name="Visel A."/>
            <person name="Grigoriev I.V."/>
        </authorList>
    </citation>
    <scope>NUCLEOTIDE SEQUENCE [LARGE SCALE GENOMIC DNA]</scope>
    <source>
        <strain evidence="6 7">NRRL 3116</strain>
    </source>
</reference>
<evidence type="ECO:0000256" key="3">
    <source>
        <dbReference type="ARBA" id="ARBA00022692"/>
    </source>
</evidence>
<gene>
    <name evidence="6" type="ORF">BCR41DRAFT_400830</name>
</gene>
<dbReference type="PANTHER" id="PTHR16932:SF18">
    <property type="entry name" value="INTERFERON, ALPHA-INDUCIBLE PROTEIN 27-LIKE 2"/>
    <property type="match status" value="1"/>
</dbReference>
<organism evidence="6 7">
    <name type="scientific">Lobosporangium transversale</name>
    <dbReference type="NCBI Taxonomy" id="64571"/>
    <lineage>
        <taxon>Eukaryota</taxon>
        <taxon>Fungi</taxon>
        <taxon>Fungi incertae sedis</taxon>
        <taxon>Mucoromycota</taxon>
        <taxon>Mortierellomycotina</taxon>
        <taxon>Mortierellomycetes</taxon>
        <taxon>Mortierellales</taxon>
        <taxon>Mortierellaceae</taxon>
        <taxon>Lobosporangium</taxon>
    </lineage>
</organism>
<dbReference type="EMBL" id="MCFF01000054">
    <property type="protein sequence ID" value="ORZ04806.1"/>
    <property type="molecule type" value="Genomic_DNA"/>
</dbReference>